<reference evidence="4" key="1">
    <citation type="journal article" date="2017" name="Genome Biol.">
        <title>Comparative genomics reveals high biological diversity and specific adaptations in the industrially and medically important fungal genus Aspergillus.</title>
        <authorList>
            <person name="de Vries R.P."/>
            <person name="Riley R."/>
            <person name="Wiebenga A."/>
            <person name="Aguilar-Osorio G."/>
            <person name="Amillis S."/>
            <person name="Uchima C.A."/>
            <person name="Anderluh G."/>
            <person name="Asadollahi M."/>
            <person name="Askin M."/>
            <person name="Barry K."/>
            <person name="Battaglia E."/>
            <person name="Bayram O."/>
            <person name="Benocci T."/>
            <person name="Braus-Stromeyer S.A."/>
            <person name="Caldana C."/>
            <person name="Canovas D."/>
            <person name="Cerqueira G.C."/>
            <person name="Chen F."/>
            <person name="Chen W."/>
            <person name="Choi C."/>
            <person name="Clum A."/>
            <person name="Dos Santos R.A."/>
            <person name="Damasio A.R."/>
            <person name="Diallinas G."/>
            <person name="Emri T."/>
            <person name="Fekete E."/>
            <person name="Flipphi M."/>
            <person name="Freyberg S."/>
            <person name="Gallo A."/>
            <person name="Gournas C."/>
            <person name="Habgood R."/>
            <person name="Hainaut M."/>
            <person name="Harispe M.L."/>
            <person name="Henrissat B."/>
            <person name="Hilden K.S."/>
            <person name="Hope R."/>
            <person name="Hossain A."/>
            <person name="Karabika E."/>
            <person name="Karaffa L."/>
            <person name="Karanyi Z."/>
            <person name="Krasevec N."/>
            <person name="Kuo A."/>
            <person name="Kusch H."/>
            <person name="LaButti K."/>
            <person name="Lagendijk E.L."/>
            <person name="Lapidus A."/>
            <person name="Levasseur A."/>
            <person name="Lindquist E."/>
            <person name="Lipzen A."/>
            <person name="Logrieco A.F."/>
            <person name="MacCabe A."/>
            <person name="Maekelae M.R."/>
            <person name="Malavazi I."/>
            <person name="Melin P."/>
            <person name="Meyer V."/>
            <person name="Mielnichuk N."/>
            <person name="Miskei M."/>
            <person name="Molnar A.P."/>
            <person name="Mule G."/>
            <person name="Ngan C.Y."/>
            <person name="Orejas M."/>
            <person name="Orosz E."/>
            <person name="Ouedraogo J.P."/>
            <person name="Overkamp K.M."/>
            <person name="Park H.-S."/>
            <person name="Perrone G."/>
            <person name="Piumi F."/>
            <person name="Punt P.J."/>
            <person name="Ram A.F."/>
            <person name="Ramon A."/>
            <person name="Rauscher S."/>
            <person name="Record E."/>
            <person name="Riano-Pachon D.M."/>
            <person name="Robert V."/>
            <person name="Roehrig J."/>
            <person name="Ruller R."/>
            <person name="Salamov A."/>
            <person name="Salih N.S."/>
            <person name="Samson R.A."/>
            <person name="Sandor E."/>
            <person name="Sanguinetti M."/>
            <person name="Schuetze T."/>
            <person name="Sepcic K."/>
            <person name="Shelest E."/>
            <person name="Sherlock G."/>
            <person name="Sophianopoulou V."/>
            <person name="Squina F.M."/>
            <person name="Sun H."/>
            <person name="Susca A."/>
            <person name="Todd R.B."/>
            <person name="Tsang A."/>
            <person name="Unkles S.E."/>
            <person name="van de Wiele N."/>
            <person name="van Rossen-Uffink D."/>
            <person name="Oliveira J.V."/>
            <person name="Vesth T.C."/>
            <person name="Visser J."/>
            <person name="Yu J.-H."/>
            <person name="Zhou M."/>
            <person name="Andersen M.R."/>
            <person name="Archer D.B."/>
            <person name="Baker S.E."/>
            <person name="Benoit I."/>
            <person name="Brakhage A.A."/>
            <person name="Braus G.H."/>
            <person name="Fischer R."/>
            <person name="Frisvad J.C."/>
            <person name="Goldman G.H."/>
            <person name="Houbraken J."/>
            <person name="Oakley B."/>
            <person name="Pocsi I."/>
            <person name="Scazzocchio C."/>
            <person name="Seiboth B."/>
            <person name="vanKuyk P.A."/>
            <person name="Wortman J."/>
            <person name="Dyer P.S."/>
            <person name="Grigoriev I.V."/>
        </authorList>
    </citation>
    <scope>NUCLEOTIDE SEQUENCE [LARGE SCALE GENOMIC DNA]</scope>
    <source>
        <strain evidence="4">CBS 583.65</strain>
    </source>
</reference>
<dbReference type="AlphaFoldDB" id="A0A1L9Q5D1"/>
<dbReference type="HAMAP" id="MF_01384">
    <property type="entry name" value="UreD"/>
    <property type="match status" value="1"/>
</dbReference>
<comment type="similarity">
    <text evidence="1">Belongs to the UreD family.</text>
</comment>
<dbReference type="Pfam" id="PF01774">
    <property type="entry name" value="UreD"/>
    <property type="match status" value="1"/>
</dbReference>
<dbReference type="OrthoDB" id="5550464at2759"/>
<keyword evidence="4" id="KW-1185">Reference proteome</keyword>
<dbReference type="GeneID" id="63723534"/>
<organism evidence="3 4">
    <name type="scientific">Aspergillus versicolor CBS 583.65</name>
    <dbReference type="NCBI Taxonomy" id="1036611"/>
    <lineage>
        <taxon>Eukaryota</taxon>
        <taxon>Fungi</taxon>
        <taxon>Dikarya</taxon>
        <taxon>Ascomycota</taxon>
        <taxon>Pezizomycotina</taxon>
        <taxon>Eurotiomycetes</taxon>
        <taxon>Eurotiomycetidae</taxon>
        <taxon>Eurotiales</taxon>
        <taxon>Aspergillaceae</taxon>
        <taxon>Aspergillus</taxon>
        <taxon>Aspergillus subgen. Nidulantes</taxon>
    </lineage>
</organism>
<sequence>MVNAASREPQLGIGNLEVHSFCGSSSISKSSSTYPLKLVSPPCRPTSQAALAFMMSYGGGLVAGDRVELTVTVQPRARLALLTQGSTKVYKAPSRSIRSRQDLTVRLDDGAALVLLPDPLQPFKDSAHEQCQIFYVRPSSSVLVLDWVSAGRAARGEEWQFFECKTRNDIWALPDTEKGLKEKLLVRDSLVLKDASASSHFRDEMDDLGIFGTLIIRGPMFRALGDFFLAEFSRLPRIGPNGQSVEDDGLHSDGYVKAWTAARIRGSVVVKFGAQEVDAARHWLRDMLMKEGTVAKEFGLKSLLCLQ</sequence>
<dbReference type="GO" id="GO:0016151">
    <property type="term" value="F:nickel cation binding"/>
    <property type="evidence" value="ECO:0007669"/>
    <property type="project" value="InterPro"/>
</dbReference>
<dbReference type="PANTHER" id="PTHR33643:SF1">
    <property type="entry name" value="UREASE ACCESSORY PROTEIN D"/>
    <property type="match status" value="1"/>
</dbReference>
<protein>
    <recommendedName>
        <fullName evidence="5">Urease accessory protein UreD</fullName>
    </recommendedName>
</protein>
<dbReference type="InterPro" id="IPR002669">
    <property type="entry name" value="UreD"/>
</dbReference>
<evidence type="ECO:0000313" key="3">
    <source>
        <dbReference type="EMBL" id="OJJ08942.1"/>
    </source>
</evidence>
<dbReference type="STRING" id="1036611.A0A1L9Q5D1"/>
<keyword evidence="2" id="KW-0143">Chaperone</keyword>
<dbReference type="PANTHER" id="PTHR33643">
    <property type="entry name" value="UREASE ACCESSORY PROTEIN D"/>
    <property type="match status" value="1"/>
</dbReference>
<gene>
    <name evidence="3" type="ORF">ASPVEDRAFT_144869</name>
</gene>
<dbReference type="Proteomes" id="UP000184073">
    <property type="component" value="Unassembled WGS sequence"/>
</dbReference>
<proteinExistence type="inferred from homology"/>
<name>A0A1L9Q5D1_ASPVE</name>
<evidence type="ECO:0000256" key="2">
    <source>
        <dbReference type="ARBA" id="ARBA00023186"/>
    </source>
</evidence>
<accession>A0A1L9Q5D1</accession>
<dbReference type="RefSeq" id="XP_040674704.1">
    <property type="nucleotide sequence ID" value="XM_040808023.1"/>
</dbReference>
<evidence type="ECO:0008006" key="5">
    <source>
        <dbReference type="Google" id="ProtNLM"/>
    </source>
</evidence>
<dbReference type="EMBL" id="KV878141">
    <property type="protein sequence ID" value="OJJ08942.1"/>
    <property type="molecule type" value="Genomic_DNA"/>
</dbReference>
<dbReference type="VEuPathDB" id="FungiDB:ASPVEDRAFT_144869"/>
<evidence type="ECO:0000313" key="4">
    <source>
        <dbReference type="Proteomes" id="UP000184073"/>
    </source>
</evidence>
<evidence type="ECO:0000256" key="1">
    <source>
        <dbReference type="ARBA" id="ARBA00007177"/>
    </source>
</evidence>